<dbReference type="EMBL" id="WIGO01000052">
    <property type="protein sequence ID" value="KAF6834020.1"/>
    <property type="molecule type" value="Genomic_DNA"/>
</dbReference>
<keyword evidence="2" id="KW-1185">Reference proteome</keyword>
<accession>A0A8H6NIM8</accession>
<sequence>MLWPDDFQVPSLIIDGISEMSISPNVPEDREMGRWLRRFRGGAIPVVRAADIHPARRLVTGSWMKRWSPVGHNGVIVTVED</sequence>
<name>A0A8H6NIM8_9PEZI</name>
<evidence type="ECO:0000313" key="1">
    <source>
        <dbReference type="EMBL" id="KAF6834020.1"/>
    </source>
</evidence>
<protein>
    <submittedName>
        <fullName evidence="1">Uncharacterized protein</fullName>
    </submittedName>
</protein>
<reference evidence="1" key="1">
    <citation type="journal article" date="2020" name="Phytopathology">
        <title>Genome Sequence Resources of Colletotrichum truncatum, C. plurivorum, C. musicola, and C. sojae: Four Species Pathogenic to Soybean (Glycine max).</title>
        <authorList>
            <person name="Rogerio F."/>
            <person name="Boufleur T.R."/>
            <person name="Ciampi-Guillardi M."/>
            <person name="Sukno S.A."/>
            <person name="Thon M.R."/>
            <person name="Massola Junior N.S."/>
            <person name="Baroncelli R."/>
        </authorList>
    </citation>
    <scope>NUCLEOTIDE SEQUENCE</scope>
    <source>
        <strain evidence="1">LFN00145</strain>
    </source>
</reference>
<gene>
    <name evidence="1" type="ORF">CPLU01_05153</name>
</gene>
<organism evidence="1 2">
    <name type="scientific">Colletotrichum plurivorum</name>
    <dbReference type="NCBI Taxonomy" id="2175906"/>
    <lineage>
        <taxon>Eukaryota</taxon>
        <taxon>Fungi</taxon>
        <taxon>Dikarya</taxon>
        <taxon>Ascomycota</taxon>
        <taxon>Pezizomycotina</taxon>
        <taxon>Sordariomycetes</taxon>
        <taxon>Hypocreomycetidae</taxon>
        <taxon>Glomerellales</taxon>
        <taxon>Glomerellaceae</taxon>
        <taxon>Colletotrichum</taxon>
        <taxon>Colletotrichum orchidearum species complex</taxon>
    </lineage>
</organism>
<proteinExistence type="predicted"/>
<evidence type="ECO:0000313" key="2">
    <source>
        <dbReference type="Proteomes" id="UP000654918"/>
    </source>
</evidence>
<dbReference type="AlphaFoldDB" id="A0A8H6NIM8"/>
<dbReference type="Proteomes" id="UP000654918">
    <property type="component" value="Unassembled WGS sequence"/>
</dbReference>
<comment type="caution">
    <text evidence="1">The sequence shown here is derived from an EMBL/GenBank/DDBJ whole genome shotgun (WGS) entry which is preliminary data.</text>
</comment>